<dbReference type="PRINTS" id="PR00919">
    <property type="entry name" value="THERMOPTASE"/>
</dbReference>
<dbReference type="GO" id="GO:0006508">
    <property type="term" value="P:proteolysis"/>
    <property type="evidence" value="ECO:0007669"/>
    <property type="project" value="UniProtKB-KW"/>
</dbReference>
<evidence type="ECO:0000313" key="11">
    <source>
        <dbReference type="Proteomes" id="UP000183255"/>
    </source>
</evidence>
<comment type="cofactor">
    <cofactor evidence="2">
        <name>Mg(2+)</name>
        <dbReference type="ChEBI" id="CHEBI:18420"/>
    </cofactor>
</comment>
<dbReference type="AlphaFoldDB" id="A0A1G8KRG6"/>
<sequence length="410" mass="46122">MKDLTPYLEKYAKLAVEVGINLKEKEGLIITTSTDGLPLSRLMAKEAYLSGAKHVELVLNDDEFALMRYQYGKDHVFEEYPSWKVTNTRDIYEDNYHHVFVISPNPELLKDADPEKVKTSQKIASQAVAPVMKYRMTGITKWVIVAVPSSGWAKTVFPEDTEDVAVEKLWDYIIKATRLDHEDPVKSWEIHNNNLKKYENFLNEADFEKVHLVGPGTDLEVYLAEDHNWIGGSNDSNEGVPYMANIPTEEVFTTPHAYKVNGTLKATKPLSVNGNLVDGFGFTFKDGKVVDFYAEKGYETLDNLMKNDEGAVRLGEIALVQDDSPISNTKILFNNTLFDENASVHFALGRAYGYAIKNGTNMSQEELDKKGANFSLIHVDFMVGGPELDITAYRKNGEAVALFRNGNWVI</sequence>
<keyword evidence="9" id="KW-0482">Metalloprotease</keyword>
<protein>
    <submittedName>
        <fullName evidence="10">Aminopeptidase</fullName>
    </submittedName>
</protein>
<keyword evidence="7" id="KW-0479">Metal-binding</keyword>
<dbReference type="Proteomes" id="UP000183255">
    <property type="component" value="Unassembled WGS sequence"/>
</dbReference>
<dbReference type="RefSeq" id="WP_031577932.1">
    <property type="nucleotide sequence ID" value="NZ_FNDZ01000002.1"/>
</dbReference>
<dbReference type="Gene3D" id="3.40.1830.10">
    <property type="entry name" value="Thermophilic metalloprotease (M29)"/>
    <property type="match status" value="1"/>
</dbReference>
<organism evidence="10 11">
    <name type="scientific">Proteiniclasticum ruminis</name>
    <dbReference type="NCBI Taxonomy" id="398199"/>
    <lineage>
        <taxon>Bacteria</taxon>
        <taxon>Bacillati</taxon>
        <taxon>Bacillota</taxon>
        <taxon>Clostridia</taxon>
        <taxon>Eubacteriales</taxon>
        <taxon>Clostridiaceae</taxon>
        <taxon>Proteiniclasticum</taxon>
    </lineage>
</organism>
<dbReference type="PANTHER" id="PTHR34448:SF3">
    <property type="entry name" value="AMINOPEPTIDASE AMPS"/>
    <property type="match status" value="1"/>
</dbReference>
<keyword evidence="8" id="KW-0378">Hydrolase</keyword>
<dbReference type="SUPFAM" id="SSF144052">
    <property type="entry name" value="Thermophilic metalloprotease-like"/>
    <property type="match status" value="1"/>
</dbReference>
<evidence type="ECO:0000256" key="2">
    <source>
        <dbReference type="ARBA" id="ARBA00001946"/>
    </source>
</evidence>
<evidence type="ECO:0000256" key="6">
    <source>
        <dbReference type="ARBA" id="ARBA00022670"/>
    </source>
</evidence>
<dbReference type="InterPro" id="IPR052170">
    <property type="entry name" value="M29_Exopeptidase"/>
</dbReference>
<dbReference type="GO" id="GO:0008237">
    <property type="term" value="F:metallopeptidase activity"/>
    <property type="evidence" value="ECO:0007669"/>
    <property type="project" value="UniProtKB-KW"/>
</dbReference>
<dbReference type="PANTHER" id="PTHR34448">
    <property type="entry name" value="AMINOPEPTIDASE"/>
    <property type="match status" value="1"/>
</dbReference>
<dbReference type="Pfam" id="PF02073">
    <property type="entry name" value="Peptidase_M29"/>
    <property type="match status" value="1"/>
</dbReference>
<evidence type="ECO:0000256" key="1">
    <source>
        <dbReference type="ARBA" id="ARBA00001941"/>
    </source>
</evidence>
<evidence type="ECO:0000256" key="7">
    <source>
        <dbReference type="ARBA" id="ARBA00022723"/>
    </source>
</evidence>
<comment type="cofactor">
    <cofactor evidence="1">
        <name>Co(2+)</name>
        <dbReference type="ChEBI" id="CHEBI:48828"/>
    </cofactor>
</comment>
<evidence type="ECO:0000313" key="10">
    <source>
        <dbReference type="EMBL" id="SDI45510.1"/>
    </source>
</evidence>
<dbReference type="InterPro" id="IPR000787">
    <property type="entry name" value="Peptidase_M29"/>
</dbReference>
<keyword evidence="6" id="KW-0645">Protease</keyword>
<evidence type="ECO:0000256" key="3">
    <source>
        <dbReference type="ARBA" id="ARBA00001947"/>
    </source>
</evidence>
<keyword evidence="5 10" id="KW-0031">Aminopeptidase</keyword>
<proteinExistence type="inferred from homology"/>
<reference evidence="10 11" key="1">
    <citation type="submission" date="2016-10" db="EMBL/GenBank/DDBJ databases">
        <authorList>
            <person name="de Groot N.N."/>
        </authorList>
    </citation>
    <scope>NUCLEOTIDE SEQUENCE [LARGE SCALE GENOMIC DNA]</scope>
    <source>
        <strain evidence="10 11">CGMCC 1.5058</strain>
    </source>
</reference>
<comment type="similarity">
    <text evidence="4">Belongs to the peptidase M29 family.</text>
</comment>
<evidence type="ECO:0000256" key="9">
    <source>
        <dbReference type="ARBA" id="ARBA00023049"/>
    </source>
</evidence>
<evidence type="ECO:0000256" key="5">
    <source>
        <dbReference type="ARBA" id="ARBA00022438"/>
    </source>
</evidence>
<evidence type="ECO:0000256" key="4">
    <source>
        <dbReference type="ARBA" id="ARBA00008236"/>
    </source>
</evidence>
<dbReference type="GO" id="GO:0004177">
    <property type="term" value="F:aminopeptidase activity"/>
    <property type="evidence" value="ECO:0007669"/>
    <property type="project" value="UniProtKB-KW"/>
</dbReference>
<dbReference type="EMBL" id="FNDZ01000002">
    <property type="protein sequence ID" value="SDI45510.1"/>
    <property type="molecule type" value="Genomic_DNA"/>
</dbReference>
<gene>
    <name evidence="10" type="ORF">SAMN05421804_102390</name>
</gene>
<name>A0A1G8KRG6_9CLOT</name>
<accession>A0A1G8KRG6</accession>
<dbReference type="InterPro" id="IPR035097">
    <property type="entry name" value="M29_N-terminal"/>
</dbReference>
<evidence type="ECO:0000256" key="8">
    <source>
        <dbReference type="ARBA" id="ARBA00022801"/>
    </source>
</evidence>
<comment type="cofactor">
    <cofactor evidence="3">
        <name>Zn(2+)</name>
        <dbReference type="ChEBI" id="CHEBI:29105"/>
    </cofactor>
</comment>
<dbReference type="GO" id="GO:0046872">
    <property type="term" value="F:metal ion binding"/>
    <property type="evidence" value="ECO:0007669"/>
    <property type="project" value="UniProtKB-KW"/>
</dbReference>